<keyword evidence="2" id="KW-0732">Signal</keyword>
<name>A0A6A6A9C7_9PLEO</name>
<sequence>MQFTLAALLSLSATTLAAAIPRSTTGSWDVSVTRAGYANGYKSTTVSATYTNDNIAEGITSTCTSVFNPAASPSASESCDNESFSYTYEDDVITLTQTVQLDEVTTVSGSAPLTLTLGSTGRSSSGSATVEATTAVA</sequence>
<keyword evidence="4" id="KW-1185">Reference proteome</keyword>
<dbReference type="Proteomes" id="UP000799771">
    <property type="component" value="Unassembled WGS sequence"/>
</dbReference>
<evidence type="ECO:0000256" key="2">
    <source>
        <dbReference type="SAM" id="SignalP"/>
    </source>
</evidence>
<feature type="compositionally biased region" description="Polar residues" evidence="1">
    <location>
        <begin position="128"/>
        <end position="137"/>
    </location>
</feature>
<accession>A0A6A6A9C7</accession>
<reference evidence="3" key="1">
    <citation type="journal article" date="2020" name="Stud. Mycol.">
        <title>101 Dothideomycetes genomes: a test case for predicting lifestyles and emergence of pathogens.</title>
        <authorList>
            <person name="Haridas S."/>
            <person name="Albert R."/>
            <person name="Binder M."/>
            <person name="Bloem J."/>
            <person name="Labutti K."/>
            <person name="Salamov A."/>
            <person name="Andreopoulos B."/>
            <person name="Baker S."/>
            <person name="Barry K."/>
            <person name="Bills G."/>
            <person name="Bluhm B."/>
            <person name="Cannon C."/>
            <person name="Castanera R."/>
            <person name="Culley D."/>
            <person name="Daum C."/>
            <person name="Ezra D."/>
            <person name="Gonzalez J."/>
            <person name="Henrissat B."/>
            <person name="Kuo A."/>
            <person name="Liang C."/>
            <person name="Lipzen A."/>
            <person name="Lutzoni F."/>
            <person name="Magnuson J."/>
            <person name="Mondo S."/>
            <person name="Nolan M."/>
            <person name="Ohm R."/>
            <person name="Pangilinan J."/>
            <person name="Park H.-J."/>
            <person name="Ramirez L."/>
            <person name="Alfaro M."/>
            <person name="Sun H."/>
            <person name="Tritt A."/>
            <person name="Yoshinaga Y."/>
            <person name="Zwiers L.-H."/>
            <person name="Turgeon B."/>
            <person name="Goodwin S."/>
            <person name="Spatafora J."/>
            <person name="Crous P."/>
            <person name="Grigoriev I."/>
        </authorList>
    </citation>
    <scope>NUCLEOTIDE SEQUENCE</scope>
    <source>
        <strain evidence="3">CBS 119687</strain>
    </source>
</reference>
<protein>
    <recommendedName>
        <fullName evidence="5">AA1-like domain-containing protein</fullName>
    </recommendedName>
</protein>
<dbReference type="GeneID" id="54407186"/>
<proteinExistence type="predicted"/>
<feature type="chain" id="PRO_5025497841" description="AA1-like domain-containing protein" evidence="2">
    <location>
        <begin position="20"/>
        <end position="137"/>
    </location>
</feature>
<feature type="compositionally biased region" description="Low complexity" evidence="1">
    <location>
        <begin position="118"/>
        <end position="127"/>
    </location>
</feature>
<dbReference type="EMBL" id="ML977508">
    <property type="protein sequence ID" value="KAF2128409.1"/>
    <property type="molecule type" value="Genomic_DNA"/>
</dbReference>
<gene>
    <name evidence="3" type="ORF">P153DRAFT_357764</name>
</gene>
<organism evidence="3 4">
    <name type="scientific">Dothidotthia symphoricarpi CBS 119687</name>
    <dbReference type="NCBI Taxonomy" id="1392245"/>
    <lineage>
        <taxon>Eukaryota</taxon>
        <taxon>Fungi</taxon>
        <taxon>Dikarya</taxon>
        <taxon>Ascomycota</taxon>
        <taxon>Pezizomycotina</taxon>
        <taxon>Dothideomycetes</taxon>
        <taxon>Pleosporomycetidae</taxon>
        <taxon>Pleosporales</taxon>
        <taxon>Dothidotthiaceae</taxon>
        <taxon>Dothidotthia</taxon>
    </lineage>
</organism>
<feature type="region of interest" description="Disordered" evidence="1">
    <location>
        <begin position="118"/>
        <end position="137"/>
    </location>
</feature>
<evidence type="ECO:0000313" key="4">
    <source>
        <dbReference type="Proteomes" id="UP000799771"/>
    </source>
</evidence>
<feature type="signal peptide" evidence="2">
    <location>
        <begin position="1"/>
        <end position="19"/>
    </location>
</feature>
<dbReference type="AlphaFoldDB" id="A0A6A6A9C7"/>
<evidence type="ECO:0000313" key="3">
    <source>
        <dbReference type="EMBL" id="KAF2128409.1"/>
    </source>
</evidence>
<evidence type="ECO:0008006" key="5">
    <source>
        <dbReference type="Google" id="ProtNLM"/>
    </source>
</evidence>
<evidence type="ECO:0000256" key="1">
    <source>
        <dbReference type="SAM" id="MobiDB-lite"/>
    </source>
</evidence>
<dbReference type="RefSeq" id="XP_033522798.1">
    <property type="nucleotide sequence ID" value="XM_033666754.1"/>
</dbReference>
<dbReference type="OrthoDB" id="3798738at2759"/>